<name>A0A3R5XBD1_9FIRM</name>
<accession>A0A3R5XBD1</accession>
<dbReference type="Proteomes" id="UP000283360">
    <property type="component" value="Unassembled WGS sequence"/>
</dbReference>
<dbReference type="EMBL" id="QRXJ01000014">
    <property type="protein sequence ID" value="RGT88826.1"/>
    <property type="molecule type" value="Genomic_DNA"/>
</dbReference>
<reference evidence="1 2" key="1">
    <citation type="submission" date="2018-08" db="EMBL/GenBank/DDBJ databases">
        <title>A genome reference for cultivated species of the human gut microbiota.</title>
        <authorList>
            <person name="Zou Y."/>
            <person name="Xue W."/>
            <person name="Luo G."/>
        </authorList>
    </citation>
    <scope>NUCLEOTIDE SEQUENCE [LARGE SCALE GENOMIC DNA]</scope>
    <source>
        <strain evidence="1 2">AF18-12LB</strain>
    </source>
</reference>
<organism evidence="1 2">
    <name type="scientific">Coprococcus comes</name>
    <dbReference type="NCBI Taxonomy" id="410072"/>
    <lineage>
        <taxon>Bacteria</taxon>
        <taxon>Bacillati</taxon>
        <taxon>Bacillota</taxon>
        <taxon>Clostridia</taxon>
        <taxon>Lachnospirales</taxon>
        <taxon>Lachnospiraceae</taxon>
        <taxon>Coprococcus</taxon>
    </lineage>
</organism>
<comment type="caution">
    <text evidence="1">The sequence shown here is derived from an EMBL/GenBank/DDBJ whole genome shotgun (WGS) entry which is preliminary data.</text>
</comment>
<sequence length="59" mass="7071">MHIEQKLSRFLSEMVLAPSLGLKKVRYNMQRCYVYCNGLFLYYILEKSGGVYGNRNYRR</sequence>
<dbReference type="AlphaFoldDB" id="A0A3R5XBD1"/>
<protein>
    <submittedName>
        <fullName evidence="1">Uncharacterized protein</fullName>
    </submittedName>
</protein>
<evidence type="ECO:0000313" key="1">
    <source>
        <dbReference type="EMBL" id="RGT88826.1"/>
    </source>
</evidence>
<proteinExistence type="predicted"/>
<evidence type="ECO:0000313" key="2">
    <source>
        <dbReference type="Proteomes" id="UP000283360"/>
    </source>
</evidence>
<gene>
    <name evidence="1" type="ORF">DWX03_10980</name>
</gene>
<keyword evidence="2" id="KW-1185">Reference proteome</keyword>